<protein>
    <recommendedName>
        <fullName evidence="1">DNA (cytosine-5-)-methyltransferase</fullName>
        <ecNumber evidence="1">2.1.1.37</ecNumber>
    </recommendedName>
</protein>
<organism evidence="8 9">
    <name type="scientific">Leucobacter luti</name>
    <dbReference type="NCBI Taxonomy" id="340320"/>
    <lineage>
        <taxon>Bacteria</taxon>
        <taxon>Bacillati</taxon>
        <taxon>Actinomycetota</taxon>
        <taxon>Actinomycetes</taxon>
        <taxon>Micrococcales</taxon>
        <taxon>Microbacteriaceae</taxon>
        <taxon>Leucobacter</taxon>
    </lineage>
</organism>
<dbReference type="AlphaFoldDB" id="A0A4V6MDK2"/>
<dbReference type="SUPFAM" id="SSF53335">
    <property type="entry name" value="S-adenosyl-L-methionine-dependent methyltransferases"/>
    <property type="match status" value="1"/>
</dbReference>
<keyword evidence="9" id="KW-1185">Reference proteome</keyword>
<feature type="active site" evidence="6">
    <location>
        <position position="84"/>
    </location>
</feature>
<dbReference type="Pfam" id="PF00145">
    <property type="entry name" value="DNA_methylase"/>
    <property type="match status" value="1"/>
</dbReference>
<dbReference type="Proteomes" id="UP000291832">
    <property type="component" value="Unassembled WGS sequence"/>
</dbReference>
<comment type="caution">
    <text evidence="8">The sequence shown here is derived from an EMBL/GenBank/DDBJ whole genome shotgun (WGS) entry which is preliminary data.</text>
</comment>
<comment type="similarity">
    <text evidence="6">Belongs to the class I-like SAM-binding methyltransferase superfamily. C5-methyltransferase family.</text>
</comment>
<dbReference type="EC" id="2.1.1.37" evidence="1"/>
<evidence type="ECO:0000256" key="3">
    <source>
        <dbReference type="ARBA" id="ARBA00022679"/>
    </source>
</evidence>
<evidence type="ECO:0000256" key="2">
    <source>
        <dbReference type="ARBA" id="ARBA00022603"/>
    </source>
</evidence>
<dbReference type="PANTHER" id="PTHR10629:SF50">
    <property type="entry name" value="DNA (CYTOSINE-5)-METHYLTRANSFERASE CMT3"/>
    <property type="match status" value="1"/>
</dbReference>
<evidence type="ECO:0000313" key="9">
    <source>
        <dbReference type="Proteomes" id="UP000291832"/>
    </source>
</evidence>
<sequence length="389" mass="40895">MREDPATPADLKPLRVGSLFSGYGGLDLAVEHVFHARTMWFSEISPVQRVFAHHWQDAPNLGDITAVDWSTVSPVDILCGGFPCQDVSTVGKMAGLAPGTRSGLWAHMAEAIDQLRPGFVVIENVRGLLSAPAVRSVPDPADATPPAATLGGDDHASPAAATLRDLEPGMWGVGDESGRPFRALGAVLGDLADLGYDAAWLGLPASSVGAPHPRFRVFILARAAAPDAAGVGFVSRRGKPRSGAGEAGNDRALPSGHRPRTERARYLESAYGRIGDAVVPGRAHLRAWGRYATAIARWEHVTGMTAPVPAIHRAGQGLRPSPGFVEWLMGLPPGWVTGPGIGLTANQQLTALGNGVLSLQAVAALTTLTRIFPVATESWRPLCGSGQKR</sequence>
<dbReference type="GO" id="GO:0009307">
    <property type="term" value="P:DNA restriction-modification system"/>
    <property type="evidence" value="ECO:0007669"/>
    <property type="project" value="UniProtKB-KW"/>
</dbReference>
<dbReference type="InterPro" id="IPR029063">
    <property type="entry name" value="SAM-dependent_MTases_sf"/>
</dbReference>
<keyword evidence="2 6" id="KW-0489">Methyltransferase</keyword>
<name>A0A4V6MDK2_9MICO</name>
<accession>A0A4V6MDK2</accession>
<keyword evidence="5" id="KW-0680">Restriction system</keyword>
<evidence type="ECO:0000313" key="8">
    <source>
        <dbReference type="EMBL" id="RZT68359.1"/>
    </source>
</evidence>
<evidence type="ECO:0000256" key="5">
    <source>
        <dbReference type="ARBA" id="ARBA00022747"/>
    </source>
</evidence>
<dbReference type="PANTHER" id="PTHR10629">
    <property type="entry name" value="CYTOSINE-SPECIFIC METHYLTRANSFERASE"/>
    <property type="match status" value="1"/>
</dbReference>
<dbReference type="Gene3D" id="3.40.50.150">
    <property type="entry name" value="Vaccinia Virus protein VP39"/>
    <property type="match status" value="1"/>
</dbReference>
<dbReference type="EMBL" id="SHKI01000002">
    <property type="protein sequence ID" value="RZT68359.1"/>
    <property type="molecule type" value="Genomic_DNA"/>
</dbReference>
<keyword evidence="3 6" id="KW-0808">Transferase</keyword>
<evidence type="ECO:0000256" key="6">
    <source>
        <dbReference type="PROSITE-ProRule" id="PRU01016"/>
    </source>
</evidence>
<dbReference type="GO" id="GO:0003677">
    <property type="term" value="F:DNA binding"/>
    <property type="evidence" value="ECO:0007669"/>
    <property type="project" value="TreeGrafter"/>
</dbReference>
<dbReference type="GO" id="GO:0044027">
    <property type="term" value="P:negative regulation of gene expression via chromosomal CpG island methylation"/>
    <property type="evidence" value="ECO:0007669"/>
    <property type="project" value="TreeGrafter"/>
</dbReference>
<evidence type="ECO:0000256" key="4">
    <source>
        <dbReference type="ARBA" id="ARBA00022691"/>
    </source>
</evidence>
<dbReference type="RefSeq" id="WP_130452360.1">
    <property type="nucleotide sequence ID" value="NZ_QYAG01000004.1"/>
</dbReference>
<feature type="region of interest" description="Disordered" evidence="7">
    <location>
        <begin position="234"/>
        <end position="260"/>
    </location>
</feature>
<dbReference type="InterPro" id="IPR001525">
    <property type="entry name" value="C5_MeTfrase"/>
</dbReference>
<dbReference type="InterPro" id="IPR050390">
    <property type="entry name" value="C5-Methyltransferase"/>
</dbReference>
<reference evidence="8 9" key="1">
    <citation type="journal article" date="2015" name="Stand. Genomic Sci.">
        <title>Genomic Encyclopedia of Bacterial and Archaeal Type Strains, Phase III: the genomes of soil and plant-associated and newly described type strains.</title>
        <authorList>
            <person name="Whitman W.B."/>
            <person name="Woyke T."/>
            <person name="Klenk H.P."/>
            <person name="Zhou Y."/>
            <person name="Lilburn T.G."/>
            <person name="Beck B.J."/>
            <person name="De Vos P."/>
            <person name="Vandamme P."/>
            <person name="Eisen J.A."/>
            <person name="Garrity G."/>
            <person name="Hugenholtz P."/>
            <person name="Kyrpides N.C."/>
        </authorList>
    </citation>
    <scope>NUCLEOTIDE SEQUENCE [LARGE SCALE GENOMIC DNA]</scope>
    <source>
        <strain evidence="8 9">RF6</strain>
    </source>
</reference>
<gene>
    <name evidence="8" type="ORF">EV139_0082</name>
</gene>
<feature type="region of interest" description="Disordered" evidence="7">
    <location>
        <begin position="135"/>
        <end position="156"/>
    </location>
</feature>
<dbReference type="GO" id="GO:0032259">
    <property type="term" value="P:methylation"/>
    <property type="evidence" value="ECO:0007669"/>
    <property type="project" value="UniProtKB-KW"/>
</dbReference>
<feature type="compositionally biased region" description="Low complexity" evidence="7">
    <location>
        <begin position="138"/>
        <end position="149"/>
    </location>
</feature>
<dbReference type="OrthoDB" id="9813719at2"/>
<evidence type="ECO:0000256" key="1">
    <source>
        <dbReference type="ARBA" id="ARBA00011975"/>
    </source>
</evidence>
<dbReference type="GO" id="GO:0003886">
    <property type="term" value="F:DNA (cytosine-5-)-methyltransferase activity"/>
    <property type="evidence" value="ECO:0007669"/>
    <property type="project" value="UniProtKB-EC"/>
</dbReference>
<dbReference type="PROSITE" id="PS51679">
    <property type="entry name" value="SAM_MT_C5"/>
    <property type="match status" value="1"/>
</dbReference>
<dbReference type="PRINTS" id="PR00105">
    <property type="entry name" value="C5METTRFRASE"/>
</dbReference>
<evidence type="ECO:0000256" key="7">
    <source>
        <dbReference type="SAM" id="MobiDB-lite"/>
    </source>
</evidence>
<keyword evidence="4 6" id="KW-0949">S-adenosyl-L-methionine</keyword>
<proteinExistence type="inferred from homology"/>